<reference evidence="2 3" key="1">
    <citation type="submission" date="2024-01" db="EMBL/GenBank/DDBJ databases">
        <title>Genome assemblies of Stephania.</title>
        <authorList>
            <person name="Yang L."/>
        </authorList>
    </citation>
    <scope>NUCLEOTIDE SEQUENCE [LARGE SCALE GENOMIC DNA]</scope>
    <source>
        <strain evidence="2">YNDBR</strain>
        <tissue evidence="2">Leaf</tissue>
    </source>
</reference>
<protein>
    <submittedName>
        <fullName evidence="2">Uncharacterized protein</fullName>
    </submittedName>
</protein>
<dbReference type="EMBL" id="JBBNAF010000011">
    <property type="protein sequence ID" value="KAK9098945.1"/>
    <property type="molecule type" value="Genomic_DNA"/>
</dbReference>
<evidence type="ECO:0000313" key="3">
    <source>
        <dbReference type="Proteomes" id="UP001420932"/>
    </source>
</evidence>
<accession>A0AAP0EVC2</accession>
<organism evidence="2 3">
    <name type="scientific">Stephania yunnanensis</name>
    <dbReference type="NCBI Taxonomy" id="152371"/>
    <lineage>
        <taxon>Eukaryota</taxon>
        <taxon>Viridiplantae</taxon>
        <taxon>Streptophyta</taxon>
        <taxon>Embryophyta</taxon>
        <taxon>Tracheophyta</taxon>
        <taxon>Spermatophyta</taxon>
        <taxon>Magnoliopsida</taxon>
        <taxon>Ranunculales</taxon>
        <taxon>Menispermaceae</taxon>
        <taxon>Menispermoideae</taxon>
        <taxon>Cissampelideae</taxon>
        <taxon>Stephania</taxon>
    </lineage>
</organism>
<feature type="compositionally biased region" description="Basic and acidic residues" evidence="1">
    <location>
        <begin position="28"/>
        <end position="41"/>
    </location>
</feature>
<proteinExistence type="predicted"/>
<feature type="compositionally biased region" description="Low complexity" evidence="1">
    <location>
        <begin position="11"/>
        <end position="27"/>
    </location>
</feature>
<dbReference type="AlphaFoldDB" id="A0AAP0EVC2"/>
<dbReference type="Proteomes" id="UP001420932">
    <property type="component" value="Unassembled WGS sequence"/>
</dbReference>
<feature type="region of interest" description="Disordered" evidence="1">
    <location>
        <begin position="1"/>
        <end position="42"/>
    </location>
</feature>
<keyword evidence="3" id="KW-1185">Reference proteome</keyword>
<name>A0AAP0EVC2_9MAGN</name>
<gene>
    <name evidence="2" type="ORF">Syun_025990</name>
</gene>
<comment type="caution">
    <text evidence="2">The sequence shown here is derived from an EMBL/GenBank/DDBJ whole genome shotgun (WGS) entry which is preliminary data.</text>
</comment>
<evidence type="ECO:0000256" key="1">
    <source>
        <dbReference type="SAM" id="MobiDB-lite"/>
    </source>
</evidence>
<evidence type="ECO:0000313" key="2">
    <source>
        <dbReference type="EMBL" id="KAK9098945.1"/>
    </source>
</evidence>
<sequence>MAAAGGPGRQRSAAAGRPADARTAPAATRRDSGEDGGGEWRRRWRRCAGGGYAAGIAATATRRATARWPDVDRSDARFRRNRDNAMEGLRSRMSGARIETRATF</sequence>